<dbReference type="Pfam" id="PF03719">
    <property type="entry name" value="Ribosomal_S5_C"/>
    <property type="match status" value="1"/>
</dbReference>
<comment type="similarity">
    <text evidence="1 7 8">Belongs to the universal ribosomal protein uS5 family.</text>
</comment>
<dbReference type="PROSITE" id="PS00585">
    <property type="entry name" value="RIBOSOMAL_S5"/>
    <property type="match status" value="1"/>
</dbReference>
<dbReference type="Proteomes" id="UP000177187">
    <property type="component" value="Unassembled WGS sequence"/>
</dbReference>
<comment type="function">
    <text evidence="7">With S4 and S12 plays an important role in translational accuracy.</text>
</comment>
<keyword evidence="5 7" id="KW-0687">Ribonucleoprotein</keyword>
<dbReference type="GO" id="GO:0006412">
    <property type="term" value="P:translation"/>
    <property type="evidence" value="ECO:0007669"/>
    <property type="project" value="UniProtKB-UniRule"/>
</dbReference>
<dbReference type="FunFam" id="3.30.160.20:FF:000001">
    <property type="entry name" value="30S ribosomal protein S5"/>
    <property type="match status" value="1"/>
</dbReference>
<dbReference type="FunFam" id="3.30.230.10:FF:000002">
    <property type="entry name" value="30S ribosomal protein S5"/>
    <property type="match status" value="1"/>
</dbReference>
<dbReference type="HAMAP" id="MF_01307_B">
    <property type="entry name" value="Ribosomal_uS5_B"/>
    <property type="match status" value="1"/>
</dbReference>
<dbReference type="InterPro" id="IPR005712">
    <property type="entry name" value="Ribosomal_uS5_bac-type"/>
</dbReference>
<dbReference type="STRING" id="1817816.A2Y64_02040"/>
<dbReference type="AlphaFoldDB" id="A0A1F5F2A0"/>
<evidence type="ECO:0000256" key="1">
    <source>
        <dbReference type="ARBA" id="ARBA00008945"/>
    </source>
</evidence>
<evidence type="ECO:0000256" key="2">
    <source>
        <dbReference type="ARBA" id="ARBA00022730"/>
    </source>
</evidence>
<accession>A0A1F5F2A0</accession>
<dbReference type="InterPro" id="IPR018192">
    <property type="entry name" value="Ribosomal_uS5_N_CS"/>
</dbReference>
<feature type="domain" description="S5 DRBM" evidence="10">
    <location>
        <begin position="10"/>
        <end position="73"/>
    </location>
</feature>
<evidence type="ECO:0000256" key="7">
    <source>
        <dbReference type="HAMAP-Rule" id="MF_01307"/>
    </source>
</evidence>
<dbReference type="EMBL" id="MFAF01000116">
    <property type="protein sequence ID" value="OGD73712.1"/>
    <property type="molecule type" value="Genomic_DNA"/>
</dbReference>
<feature type="region of interest" description="Disordered" evidence="9">
    <location>
        <begin position="171"/>
        <end position="202"/>
    </location>
</feature>
<comment type="subunit">
    <text evidence="7">Part of the 30S ribosomal subunit. Contacts proteins S4 and S8.</text>
</comment>
<gene>
    <name evidence="7" type="primary">rpsE</name>
    <name evidence="11" type="ORF">A2Y64_02040</name>
</gene>
<dbReference type="GO" id="GO:0019843">
    <property type="term" value="F:rRNA binding"/>
    <property type="evidence" value="ECO:0007669"/>
    <property type="project" value="UniProtKB-UniRule"/>
</dbReference>
<evidence type="ECO:0000256" key="4">
    <source>
        <dbReference type="ARBA" id="ARBA00022980"/>
    </source>
</evidence>
<dbReference type="Gene3D" id="3.30.230.10">
    <property type="match status" value="1"/>
</dbReference>
<reference evidence="11 12" key="1">
    <citation type="journal article" date="2016" name="Nat. Commun.">
        <title>Thousands of microbial genomes shed light on interconnected biogeochemical processes in an aquifer system.</title>
        <authorList>
            <person name="Anantharaman K."/>
            <person name="Brown C.T."/>
            <person name="Hug L.A."/>
            <person name="Sharon I."/>
            <person name="Castelle C.J."/>
            <person name="Probst A.J."/>
            <person name="Thomas B.C."/>
            <person name="Singh A."/>
            <person name="Wilkins M.J."/>
            <person name="Karaoz U."/>
            <person name="Brodie E.L."/>
            <person name="Williams K.H."/>
            <person name="Hubbard S.S."/>
            <person name="Banfield J.F."/>
        </authorList>
    </citation>
    <scope>NUCLEOTIDE SEQUENCE [LARGE SCALE GENOMIC DNA]</scope>
</reference>
<comment type="function">
    <text evidence="7">Located at the back of the 30S subunit body where it stabilizes the conformation of the head with respect to the body.</text>
</comment>
<dbReference type="InterPro" id="IPR005324">
    <property type="entry name" value="Ribosomal_uS5_C"/>
</dbReference>
<dbReference type="InterPro" id="IPR020568">
    <property type="entry name" value="Ribosomal_Su5_D2-typ_SF"/>
</dbReference>
<dbReference type="GO" id="GO:0003735">
    <property type="term" value="F:structural constituent of ribosome"/>
    <property type="evidence" value="ECO:0007669"/>
    <property type="project" value="UniProtKB-UniRule"/>
</dbReference>
<keyword evidence="3 7" id="KW-0694">RNA-binding</keyword>
<evidence type="ECO:0000313" key="11">
    <source>
        <dbReference type="EMBL" id="OGD73712.1"/>
    </source>
</evidence>
<dbReference type="PROSITE" id="PS50881">
    <property type="entry name" value="S5_DSRBD"/>
    <property type="match status" value="1"/>
</dbReference>
<keyword evidence="4 7" id="KW-0689">Ribosomal protein</keyword>
<dbReference type="SUPFAM" id="SSF54211">
    <property type="entry name" value="Ribosomal protein S5 domain 2-like"/>
    <property type="match status" value="1"/>
</dbReference>
<dbReference type="GO" id="GO:0005737">
    <property type="term" value="C:cytoplasm"/>
    <property type="evidence" value="ECO:0007669"/>
    <property type="project" value="UniProtKB-ARBA"/>
</dbReference>
<sequence length="202" mass="21436">MKREEILGDLEDRVIAINRVAKVVKGGRRFAFNALVVVGDKKGRVGWGLGKAPEVPDAVRKGIEVAKKHMVKIPMIGSTITHGIEGHSGAGRVLLKPAAPGTGVIAGGAVRAILEVAGVGDILTKTLNTNNPHNVVHAVFDALESLMSIDSVARRRGKRPIMRHHGYYTFSRPGKEEPEAAPEPVEEKLTGFSAGGAESEDG</sequence>
<evidence type="ECO:0000256" key="9">
    <source>
        <dbReference type="SAM" id="MobiDB-lite"/>
    </source>
</evidence>
<dbReference type="InterPro" id="IPR000851">
    <property type="entry name" value="Ribosomal_uS5"/>
</dbReference>
<name>A0A1F5F2A0_9BACT</name>
<evidence type="ECO:0000259" key="10">
    <source>
        <dbReference type="PROSITE" id="PS50881"/>
    </source>
</evidence>
<comment type="domain">
    <text evidence="7">The N-terminal domain interacts with the head of the 30S subunit; the C-terminal domain interacts with the body and contacts protein S4. The interaction surface between S4 and S5 is involved in control of translational fidelity.</text>
</comment>
<evidence type="ECO:0000256" key="6">
    <source>
        <dbReference type="ARBA" id="ARBA00035255"/>
    </source>
</evidence>
<dbReference type="GO" id="GO:0042254">
    <property type="term" value="P:ribosome biogenesis"/>
    <property type="evidence" value="ECO:0007669"/>
    <property type="project" value="UniProtKB-ARBA"/>
</dbReference>
<dbReference type="PANTHER" id="PTHR48277">
    <property type="entry name" value="MITOCHONDRIAL RIBOSOMAL PROTEIN S5"/>
    <property type="match status" value="1"/>
</dbReference>
<evidence type="ECO:0000313" key="12">
    <source>
        <dbReference type="Proteomes" id="UP000177187"/>
    </source>
</evidence>
<organism evidence="11 12">
    <name type="scientific">Candidatus Coatesbacteria bacterium RBG_13_66_14</name>
    <dbReference type="NCBI Taxonomy" id="1817816"/>
    <lineage>
        <taxon>Bacteria</taxon>
        <taxon>Candidatus Coatesiibacteriota</taxon>
    </lineage>
</organism>
<dbReference type="PANTHER" id="PTHR48277:SF1">
    <property type="entry name" value="MITOCHONDRIAL RIBOSOMAL PROTEIN S5"/>
    <property type="match status" value="1"/>
</dbReference>
<keyword evidence="2 7" id="KW-0699">rRNA-binding</keyword>
<protein>
    <recommendedName>
        <fullName evidence="6 7">Small ribosomal subunit protein uS5</fullName>
    </recommendedName>
</protein>
<dbReference type="NCBIfam" id="TIGR01021">
    <property type="entry name" value="rpsE_bact"/>
    <property type="match status" value="1"/>
</dbReference>
<evidence type="ECO:0000256" key="8">
    <source>
        <dbReference type="RuleBase" id="RU003823"/>
    </source>
</evidence>
<comment type="caution">
    <text evidence="11">The sequence shown here is derived from an EMBL/GenBank/DDBJ whole genome shotgun (WGS) entry which is preliminary data.</text>
</comment>
<dbReference type="GO" id="GO:0015935">
    <property type="term" value="C:small ribosomal subunit"/>
    <property type="evidence" value="ECO:0007669"/>
    <property type="project" value="InterPro"/>
</dbReference>
<evidence type="ECO:0000256" key="5">
    <source>
        <dbReference type="ARBA" id="ARBA00023274"/>
    </source>
</evidence>
<dbReference type="Pfam" id="PF00333">
    <property type="entry name" value="Ribosomal_S5"/>
    <property type="match status" value="1"/>
</dbReference>
<evidence type="ECO:0000256" key="3">
    <source>
        <dbReference type="ARBA" id="ARBA00022884"/>
    </source>
</evidence>
<dbReference type="Gene3D" id="3.30.160.20">
    <property type="match status" value="1"/>
</dbReference>
<dbReference type="InterPro" id="IPR014721">
    <property type="entry name" value="Ribsml_uS5_D2-typ_fold_subgr"/>
</dbReference>
<dbReference type="InterPro" id="IPR013810">
    <property type="entry name" value="Ribosomal_uS5_N"/>
</dbReference>
<dbReference type="SUPFAM" id="SSF54768">
    <property type="entry name" value="dsRNA-binding domain-like"/>
    <property type="match status" value="1"/>
</dbReference>
<proteinExistence type="inferred from homology"/>